<evidence type="ECO:0000256" key="2">
    <source>
        <dbReference type="ARBA" id="ARBA00023016"/>
    </source>
</evidence>
<dbReference type="CDD" id="cd01716">
    <property type="entry name" value="Hfq"/>
    <property type="match status" value="1"/>
</dbReference>
<evidence type="ECO:0000313" key="5">
    <source>
        <dbReference type="Proteomes" id="UP001597120"/>
    </source>
</evidence>
<dbReference type="PANTHER" id="PTHR34772:SF1">
    <property type="entry name" value="RNA-BINDING PROTEIN HFQ"/>
    <property type="match status" value="1"/>
</dbReference>
<keyword evidence="1" id="KW-0694">RNA-binding</keyword>
<feature type="domain" description="Sm" evidence="3">
    <location>
        <begin position="15"/>
        <end position="76"/>
    </location>
</feature>
<dbReference type="SUPFAM" id="SSF50182">
    <property type="entry name" value="Sm-like ribonucleoproteins"/>
    <property type="match status" value="1"/>
</dbReference>
<dbReference type="InterPro" id="IPR005001">
    <property type="entry name" value="Hfq"/>
</dbReference>
<dbReference type="Proteomes" id="UP001597120">
    <property type="component" value="Unassembled WGS sequence"/>
</dbReference>
<dbReference type="EMBL" id="JBHTIU010000027">
    <property type="protein sequence ID" value="MFD0868926.1"/>
    <property type="molecule type" value="Genomic_DNA"/>
</dbReference>
<name>A0ABW3D8P3_9BACL</name>
<organism evidence="4 5">
    <name type="scientific">Paenibacillus residui</name>
    <dbReference type="NCBI Taxonomy" id="629724"/>
    <lineage>
        <taxon>Bacteria</taxon>
        <taxon>Bacillati</taxon>
        <taxon>Bacillota</taxon>
        <taxon>Bacilli</taxon>
        <taxon>Bacillales</taxon>
        <taxon>Paenibacillaceae</taxon>
        <taxon>Paenibacillus</taxon>
    </lineage>
</organism>
<evidence type="ECO:0000256" key="1">
    <source>
        <dbReference type="ARBA" id="ARBA00022884"/>
    </source>
</evidence>
<keyword evidence="5" id="KW-1185">Reference proteome</keyword>
<dbReference type="PROSITE" id="PS52002">
    <property type="entry name" value="SM"/>
    <property type="match status" value="1"/>
</dbReference>
<reference evidence="5" key="1">
    <citation type="journal article" date="2019" name="Int. J. Syst. Evol. Microbiol.">
        <title>The Global Catalogue of Microorganisms (GCM) 10K type strain sequencing project: providing services to taxonomists for standard genome sequencing and annotation.</title>
        <authorList>
            <consortium name="The Broad Institute Genomics Platform"/>
            <consortium name="The Broad Institute Genome Sequencing Center for Infectious Disease"/>
            <person name="Wu L."/>
            <person name="Ma J."/>
        </authorList>
    </citation>
    <scope>NUCLEOTIDE SEQUENCE [LARGE SCALE GENOMIC DNA]</scope>
    <source>
        <strain evidence="5">CCUG 57263</strain>
    </source>
</reference>
<sequence length="85" mass="9605">MQELDQRTRPLFDQNLYLNTLRKKNTKCTIITVNGVQLKGTITAFDKYVIVIHDSFGKQQTLYKSALSTIIPEVPVELQSGSDCS</sequence>
<dbReference type="Gene3D" id="2.30.30.100">
    <property type="match status" value="1"/>
</dbReference>
<gene>
    <name evidence="4" type="primary">hfq</name>
    <name evidence="4" type="ORF">ACFQ03_07175</name>
</gene>
<accession>A0ABW3D8P3</accession>
<dbReference type="Pfam" id="PF17209">
    <property type="entry name" value="Hfq"/>
    <property type="match status" value="1"/>
</dbReference>
<dbReference type="PANTHER" id="PTHR34772">
    <property type="entry name" value="RNA-BINDING PROTEIN HFQ"/>
    <property type="match status" value="1"/>
</dbReference>
<dbReference type="InterPro" id="IPR010920">
    <property type="entry name" value="LSM_dom_sf"/>
</dbReference>
<evidence type="ECO:0000259" key="3">
    <source>
        <dbReference type="PROSITE" id="PS52002"/>
    </source>
</evidence>
<evidence type="ECO:0000313" key="4">
    <source>
        <dbReference type="EMBL" id="MFD0868926.1"/>
    </source>
</evidence>
<comment type="caution">
    <text evidence="4">The sequence shown here is derived from an EMBL/GenBank/DDBJ whole genome shotgun (WGS) entry which is preliminary data.</text>
</comment>
<dbReference type="NCBIfam" id="TIGR02383">
    <property type="entry name" value="Hfq"/>
    <property type="match status" value="1"/>
</dbReference>
<proteinExistence type="predicted"/>
<dbReference type="RefSeq" id="WP_144933720.1">
    <property type="nucleotide sequence ID" value="NZ_JBHTIU010000027.1"/>
</dbReference>
<keyword evidence="2" id="KW-0346">Stress response</keyword>
<protein>
    <submittedName>
        <fullName evidence="4">RNA chaperone Hfq</fullName>
    </submittedName>
</protein>
<dbReference type="InterPro" id="IPR047575">
    <property type="entry name" value="Sm"/>
</dbReference>